<dbReference type="SUPFAM" id="SSF48403">
    <property type="entry name" value="Ankyrin repeat"/>
    <property type="match status" value="1"/>
</dbReference>
<reference evidence="2 3" key="1">
    <citation type="submission" date="2023-08" db="EMBL/GenBank/DDBJ databases">
        <title>Black Yeasts Isolated from many extreme environments.</title>
        <authorList>
            <person name="Coleine C."/>
            <person name="Stajich J.E."/>
            <person name="Selbmann L."/>
        </authorList>
    </citation>
    <scope>NUCLEOTIDE SEQUENCE [LARGE SCALE GENOMIC DNA]</scope>
    <source>
        <strain evidence="2 3">CCFEE 5885</strain>
    </source>
</reference>
<dbReference type="Gene3D" id="1.25.40.20">
    <property type="entry name" value="Ankyrin repeat-containing domain"/>
    <property type="match status" value="1"/>
</dbReference>
<organism evidence="2 3">
    <name type="scientific">Lithohypha guttulata</name>
    <dbReference type="NCBI Taxonomy" id="1690604"/>
    <lineage>
        <taxon>Eukaryota</taxon>
        <taxon>Fungi</taxon>
        <taxon>Dikarya</taxon>
        <taxon>Ascomycota</taxon>
        <taxon>Pezizomycotina</taxon>
        <taxon>Eurotiomycetes</taxon>
        <taxon>Chaetothyriomycetidae</taxon>
        <taxon>Chaetothyriales</taxon>
        <taxon>Trichomeriaceae</taxon>
        <taxon>Lithohypha</taxon>
    </lineage>
</organism>
<proteinExistence type="predicted"/>
<dbReference type="PROSITE" id="PS50088">
    <property type="entry name" value="ANK_REPEAT"/>
    <property type="match status" value="1"/>
</dbReference>
<sequence>MRTSLTTLKVSKDERTTYTTSGRAHTASIDCRLRDKVVTGPVLSENPRARSMGLQPPTNPWRKTLKTKLSSVFERRIINDDRSPTSEQQRGLDAYESHLREHPDNYIRSLLHFAVARSDDQLLEHALAHGLRQHGNVHYKGPVGRQPIDVALQKEHIRTIEKLIQHGAEADLTNFLKSLAQRNRASTLEGLL</sequence>
<feature type="repeat" description="ANK" evidence="1">
    <location>
        <begin position="143"/>
        <end position="175"/>
    </location>
</feature>
<name>A0ABR0JUF8_9EURO</name>
<evidence type="ECO:0000256" key="1">
    <source>
        <dbReference type="PROSITE-ProRule" id="PRU00023"/>
    </source>
</evidence>
<evidence type="ECO:0000313" key="3">
    <source>
        <dbReference type="Proteomes" id="UP001345013"/>
    </source>
</evidence>
<accession>A0ABR0JUF8</accession>
<dbReference type="InterPro" id="IPR002110">
    <property type="entry name" value="Ankyrin_rpt"/>
</dbReference>
<gene>
    <name evidence="2" type="ORF">LTR24_010282</name>
</gene>
<protein>
    <submittedName>
        <fullName evidence="2">Uncharacterized protein</fullName>
    </submittedName>
</protein>
<comment type="caution">
    <text evidence="2">The sequence shown here is derived from an EMBL/GenBank/DDBJ whole genome shotgun (WGS) entry which is preliminary data.</text>
</comment>
<dbReference type="EMBL" id="JAVRRG010000297">
    <property type="protein sequence ID" value="KAK5073403.1"/>
    <property type="molecule type" value="Genomic_DNA"/>
</dbReference>
<evidence type="ECO:0000313" key="2">
    <source>
        <dbReference type="EMBL" id="KAK5073403.1"/>
    </source>
</evidence>
<dbReference type="InterPro" id="IPR036770">
    <property type="entry name" value="Ankyrin_rpt-contain_sf"/>
</dbReference>
<keyword evidence="1" id="KW-0040">ANK repeat</keyword>
<dbReference type="Proteomes" id="UP001345013">
    <property type="component" value="Unassembled WGS sequence"/>
</dbReference>
<keyword evidence="3" id="KW-1185">Reference proteome</keyword>